<evidence type="ECO:0000259" key="2">
    <source>
        <dbReference type="SMART" id="SM00409"/>
    </source>
</evidence>
<dbReference type="SUPFAM" id="SSF48726">
    <property type="entry name" value="Immunoglobulin"/>
    <property type="match status" value="2"/>
</dbReference>
<proteinExistence type="predicted"/>
<protein>
    <recommendedName>
        <fullName evidence="2">Immunoglobulin domain-containing protein</fullName>
    </recommendedName>
</protein>
<keyword evidence="4" id="KW-1185">Reference proteome</keyword>
<dbReference type="InterPro" id="IPR036179">
    <property type="entry name" value="Ig-like_dom_sf"/>
</dbReference>
<dbReference type="InterPro" id="IPR003599">
    <property type="entry name" value="Ig_sub"/>
</dbReference>
<gene>
    <name evidence="3" type="ORF">FD754_019773</name>
</gene>
<sequence>ETFSAEEHIYALPGSDVNLTCHARKKGFLVQTQWSEVTGKADLLAVYHPEHGFSCASRGPCGSLVAFREAPGNVFEWTLHLRNVSSSTAGKYECSFTLYPEGIQTKVYSLKIQTNVAQEEWRSNHTIEIEINRTLEIPCFPNTSLDISSALTFAWLVEDHGTQETLTARGQPISNSTLFKDRVRTGADYRLYLSPVQIHDDGRTFSCRIVLGSGRVLRSSTTVKVFAKPEIPMIVENNSMDVIGERIFTCSLRNVFPTANLSWFIQRSFPQAEREETYTASEKRKDKDGFWELKSVLTSVYNNKPAHSNNLTIWCMALSPAPGHKVWNSSSEKITFSLGIEPASSALAGRFFTTEPPGKHHRKALGNSKSTPTQNTCPTALQSSDASRKGHRLSEDAEWPHSETDDVSSSPALYNIMDRISTSQATLKLETVDSLMYQPRALVSCIPPGLVICFTLDNIHVSMLVQKSVLYICVSFSVLHIGLSLPSF</sequence>
<evidence type="ECO:0000313" key="3">
    <source>
        <dbReference type="EMBL" id="KAB0342847.1"/>
    </source>
</evidence>
<feature type="compositionally biased region" description="Polar residues" evidence="1">
    <location>
        <begin position="367"/>
        <end position="385"/>
    </location>
</feature>
<evidence type="ECO:0000313" key="4">
    <source>
        <dbReference type="Proteomes" id="UP000326458"/>
    </source>
</evidence>
<dbReference type="Proteomes" id="UP000326458">
    <property type="component" value="Unassembled WGS sequence"/>
</dbReference>
<feature type="domain" description="Immunoglobulin" evidence="2">
    <location>
        <begin position="6"/>
        <end position="113"/>
    </location>
</feature>
<dbReference type="PANTHER" id="PTHR15317:SF1">
    <property type="entry name" value="T-CELL SURFACE PROTEIN TACTILE"/>
    <property type="match status" value="1"/>
</dbReference>
<name>A0A5N3V174_MUNMU</name>
<organism evidence="3 4">
    <name type="scientific">Muntiacus muntjak</name>
    <name type="common">Barking deer</name>
    <name type="synonym">Indian muntjac</name>
    <dbReference type="NCBI Taxonomy" id="9888"/>
    <lineage>
        <taxon>Eukaryota</taxon>
        <taxon>Metazoa</taxon>
        <taxon>Chordata</taxon>
        <taxon>Craniata</taxon>
        <taxon>Vertebrata</taxon>
        <taxon>Euteleostomi</taxon>
        <taxon>Mammalia</taxon>
        <taxon>Eutheria</taxon>
        <taxon>Laurasiatheria</taxon>
        <taxon>Artiodactyla</taxon>
        <taxon>Ruminantia</taxon>
        <taxon>Pecora</taxon>
        <taxon>Cervidae</taxon>
        <taxon>Muntiacinae</taxon>
        <taxon>Muntiacus</taxon>
    </lineage>
</organism>
<dbReference type="GO" id="GO:0006954">
    <property type="term" value="P:inflammatory response"/>
    <property type="evidence" value="ECO:0007669"/>
    <property type="project" value="TreeGrafter"/>
</dbReference>
<dbReference type="AlphaFoldDB" id="A0A5N3V174"/>
<dbReference type="EMBL" id="VCEA01000003">
    <property type="protein sequence ID" value="KAB0342847.1"/>
    <property type="molecule type" value="Genomic_DNA"/>
</dbReference>
<feature type="non-terminal residue" evidence="3">
    <location>
        <position position="1"/>
    </location>
</feature>
<evidence type="ECO:0000256" key="1">
    <source>
        <dbReference type="SAM" id="MobiDB-lite"/>
    </source>
</evidence>
<accession>A0A5N3V174</accession>
<feature type="compositionally biased region" description="Basic and acidic residues" evidence="1">
    <location>
        <begin position="386"/>
        <end position="404"/>
    </location>
</feature>
<reference evidence="3 4" key="1">
    <citation type="submission" date="2019-06" db="EMBL/GenBank/DDBJ databases">
        <title>Discovery of a novel chromosome fission-fusion reversal in muntjac.</title>
        <authorList>
            <person name="Mudd A.B."/>
            <person name="Bredeson J.V."/>
            <person name="Baum R."/>
            <person name="Hockemeyer D."/>
            <person name="Rokhsar D.S."/>
        </authorList>
    </citation>
    <scope>NUCLEOTIDE SEQUENCE [LARGE SCALE GENOMIC DNA]</scope>
    <source>
        <strain evidence="3">UTSW_UCB_Mm</strain>
        <tissue evidence="3">Fibroblast cell line</tissue>
    </source>
</reference>
<dbReference type="InterPro" id="IPR042381">
    <property type="entry name" value="CD96"/>
</dbReference>
<comment type="caution">
    <text evidence="3">The sequence shown here is derived from an EMBL/GenBank/DDBJ whole genome shotgun (WGS) entry which is preliminary data.</text>
</comment>
<dbReference type="Gene3D" id="2.60.40.10">
    <property type="entry name" value="Immunoglobulins"/>
    <property type="match status" value="3"/>
</dbReference>
<dbReference type="SMART" id="SM00409">
    <property type="entry name" value="IG"/>
    <property type="match status" value="2"/>
</dbReference>
<dbReference type="InterPro" id="IPR013783">
    <property type="entry name" value="Ig-like_fold"/>
</dbReference>
<dbReference type="GO" id="GO:0007160">
    <property type="term" value="P:cell-matrix adhesion"/>
    <property type="evidence" value="ECO:0007669"/>
    <property type="project" value="TreeGrafter"/>
</dbReference>
<feature type="region of interest" description="Disordered" evidence="1">
    <location>
        <begin position="356"/>
        <end position="406"/>
    </location>
</feature>
<feature type="domain" description="Immunoglobulin" evidence="2">
    <location>
        <begin position="124"/>
        <end position="226"/>
    </location>
</feature>
<dbReference type="PANTHER" id="PTHR15317">
    <property type="entry name" value="T-CELL SURFACE PROTEIN TACTILE"/>
    <property type="match status" value="1"/>
</dbReference>